<dbReference type="EMBL" id="JAUSUT010000001">
    <property type="protein sequence ID" value="MDQ0377795.1"/>
    <property type="molecule type" value="Genomic_DNA"/>
</dbReference>
<feature type="domain" description="Plastocyanin-like" evidence="2">
    <location>
        <begin position="1"/>
        <end position="101"/>
    </location>
</feature>
<dbReference type="InterPro" id="IPR011706">
    <property type="entry name" value="Cu-oxidase_C"/>
</dbReference>
<protein>
    <submittedName>
        <fullName evidence="3">FtsP/CotA-like multicopper oxidase with cupredoxin domain</fullName>
    </submittedName>
</protein>
<dbReference type="SUPFAM" id="SSF49503">
    <property type="entry name" value="Cupredoxins"/>
    <property type="match status" value="1"/>
</dbReference>
<keyword evidence="4" id="KW-1185">Reference proteome</keyword>
<dbReference type="InterPro" id="IPR008972">
    <property type="entry name" value="Cupredoxin"/>
</dbReference>
<gene>
    <name evidence="3" type="ORF">FB470_001789</name>
</gene>
<reference evidence="3 4" key="1">
    <citation type="submission" date="2023-07" db="EMBL/GenBank/DDBJ databases">
        <title>Sequencing the genomes of 1000 actinobacteria strains.</title>
        <authorList>
            <person name="Klenk H.-P."/>
        </authorList>
    </citation>
    <scope>NUCLEOTIDE SEQUENCE [LARGE SCALE GENOMIC DNA]</scope>
    <source>
        <strain evidence="3 4">DSM 45805</strain>
    </source>
</reference>
<evidence type="ECO:0000313" key="4">
    <source>
        <dbReference type="Proteomes" id="UP001229651"/>
    </source>
</evidence>
<dbReference type="Gene3D" id="2.60.40.420">
    <property type="entry name" value="Cupredoxins - blue copper proteins"/>
    <property type="match status" value="1"/>
</dbReference>
<dbReference type="Proteomes" id="UP001229651">
    <property type="component" value="Unassembled WGS sequence"/>
</dbReference>
<evidence type="ECO:0000256" key="1">
    <source>
        <dbReference type="ARBA" id="ARBA00022723"/>
    </source>
</evidence>
<keyword evidence="1" id="KW-0479">Metal-binding</keyword>
<dbReference type="InterPro" id="IPR033138">
    <property type="entry name" value="Cu_oxidase_CS"/>
</dbReference>
<dbReference type="PROSITE" id="PS00080">
    <property type="entry name" value="MULTICOPPER_OXIDASE2"/>
    <property type="match status" value="1"/>
</dbReference>
<proteinExistence type="predicted"/>
<dbReference type="Pfam" id="PF07731">
    <property type="entry name" value="Cu-oxidase_2"/>
    <property type="match status" value="1"/>
</dbReference>
<organism evidence="3 4">
    <name type="scientific">Amycolatopsis thermophila</name>
    <dbReference type="NCBI Taxonomy" id="206084"/>
    <lineage>
        <taxon>Bacteria</taxon>
        <taxon>Bacillati</taxon>
        <taxon>Actinomycetota</taxon>
        <taxon>Actinomycetes</taxon>
        <taxon>Pseudonocardiales</taxon>
        <taxon>Pseudonocardiaceae</taxon>
        <taxon>Amycolatopsis</taxon>
    </lineage>
</organism>
<dbReference type="PROSITE" id="PS00079">
    <property type="entry name" value="MULTICOPPER_OXIDASE1"/>
    <property type="match status" value="1"/>
</dbReference>
<accession>A0ABU0ER69</accession>
<evidence type="ECO:0000313" key="3">
    <source>
        <dbReference type="EMBL" id="MDQ0377795.1"/>
    </source>
</evidence>
<sequence>MHIHLAELQLLTRRQFPLDQAGTVTGFDSAAGGTAAPLPVPGEGKSLEKYEEGWKDTFQVAAGEWITVAGHFTGATGEFMYHCHILDHEDEGMMRPFVVHPPEVGRFHVHRGASHGGGH</sequence>
<dbReference type="InterPro" id="IPR002355">
    <property type="entry name" value="Cu_oxidase_Cu_BS"/>
</dbReference>
<comment type="caution">
    <text evidence="3">The sequence shown here is derived from an EMBL/GenBank/DDBJ whole genome shotgun (WGS) entry which is preliminary data.</text>
</comment>
<name>A0ABU0ER69_9PSEU</name>
<evidence type="ECO:0000259" key="2">
    <source>
        <dbReference type="Pfam" id="PF07731"/>
    </source>
</evidence>